<evidence type="ECO:0000313" key="2">
    <source>
        <dbReference type="EMBL" id="SVE42220.1"/>
    </source>
</evidence>
<name>A0A383DD21_9ZZZZ</name>
<dbReference type="InterPro" id="IPR011335">
    <property type="entry name" value="Restrct_endonuc-II-like"/>
</dbReference>
<gene>
    <name evidence="2" type="ORF">METZ01_LOCUS495074</name>
</gene>
<evidence type="ECO:0000259" key="1">
    <source>
        <dbReference type="Pfam" id="PF12705"/>
    </source>
</evidence>
<organism evidence="2">
    <name type="scientific">marine metagenome</name>
    <dbReference type="NCBI Taxonomy" id="408172"/>
    <lineage>
        <taxon>unclassified sequences</taxon>
        <taxon>metagenomes</taxon>
        <taxon>ecological metagenomes</taxon>
    </lineage>
</organism>
<sequence length="136" mass="16228">ALLAKGLPQVIARKETKNGLTALRNILEDEKGRWILQNHEEARSEYPLTFVRNDAYVSRIIDRTFVEDGVRWIIDYKTGKHEGGNPEYFFEEEKKRYSSQLNEYEKILREKDKAEKKERPIKKALYYPMHKRLVEL</sequence>
<reference evidence="2" key="1">
    <citation type="submission" date="2018-05" db="EMBL/GenBank/DDBJ databases">
        <authorList>
            <person name="Lanie J.A."/>
            <person name="Ng W.-L."/>
            <person name="Kazmierczak K.M."/>
            <person name="Andrzejewski T.M."/>
            <person name="Davidsen T.M."/>
            <person name="Wayne K.J."/>
            <person name="Tettelin H."/>
            <person name="Glass J.I."/>
            <person name="Rusch D."/>
            <person name="Podicherti R."/>
            <person name="Tsui H.-C.T."/>
            <person name="Winkler M.E."/>
        </authorList>
    </citation>
    <scope>NUCLEOTIDE SEQUENCE</scope>
</reference>
<dbReference type="EMBL" id="UINC01216186">
    <property type="protein sequence ID" value="SVE42220.1"/>
    <property type="molecule type" value="Genomic_DNA"/>
</dbReference>
<feature type="non-terminal residue" evidence="2">
    <location>
        <position position="1"/>
    </location>
</feature>
<feature type="domain" description="PD-(D/E)XK endonuclease-like" evidence="1">
    <location>
        <begin position="23"/>
        <end position="128"/>
    </location>
</feature>
<dbReference type="SUPFAM" id="SSF52980">
    <property type="entry name" value="Restriction endonuclease-like"/>
    <property type="match status" value="1"/>
</dbReference>
<protein>
    <recommendedName>
        <fullName evidence="1">PD-(D/E)XK endonuclease-like domain-containing protein</fullName>
    </recommendedName>
</protein>
<dbReference type="InterPro" id="IPR038726">
    <property type="entry name" value="PDDEXK_AddAB-type"/>
</dbReference>
<dbReference type="AlphaFoldDB" id="A0A383DD21"/>
<proteinExistence type="predicted"/>
<dbReference type="InterPro" id="IPR011604">
    <property type="entry name" value="PDDEXK-like_dom_sf"/>
</dbReference>
<dbReference type="Pfam" id="PF12705">
    <property type="entry name" value="PDDEXK_1"/>
    <property type="match status" value="1"/>
</dbReference>
<dbReference type="Gene3D" id="3.90.320.10">
    <property type="match status" value="1"/>
</dbReference>
<accession>A0A383DD21</accession>